<keyword evidence="1" id="KW-0808">Transferase</keyword>
<sequence>MAAWYGVPSVIALGGMDFGRCYPYDPYLAPVAELPLSVSSPMDCFGCQGTCRYPVIPGRCAPCLEAVGVEAMWEAVKRVLSETVNR</sequence>
<accession>T0Y400</accession>
<protein>
    <submittedName>
        <fullName evidence="1">Glycosyl transferase family 9</fullName>
    </submittedName>
</protein>
<reference evidence="1" key="2">
    <citation type="journal article" date="2014" name="ISME J.">
        <title>Microbial stratification in low pH oxic and suboxic macroscopic growths along an acid mine drainage.</title>
        <authorList>
            <person name="Mendez-Garcia C."/>
            <person name="Mesa V."/>
            <person name="Sprenger R.R."/>
            <person name="Richter M."/>
            <person name="Diez M.S."/>
            <person name="Solano J."/>
            <person name="Bargiela R."/>
            <person name="Golyshina O.V."/>
            <person name="Manteca A."/>
            <person name="Ramos J.L."/>
            <person name="Gallego J.R."/>
            <person name="Llorente I."/>
            <person name="Martins Dos Santos V.A."/>
            <person name="Jensen O.N."/>
            <person name="Pelaez A.I."/>
            <person name="Sanchez J."/>
            <person name="Ferrer M."/>
        </authorList>
    </citation>
    <scope>NUCLEOTIDE SEQUENCE</scope>
</reference>
<name>T0Y400_9ZZZZ</name>
<gene>
    <name evidence="1" type="ORF">B2A_15564</name>
</gene>
<evidence type="ECO:0000313" key="1">
    <source>
        <dbReference type="EMBL" id="EQD26612.1"/>
    </source>
</evidence>
<proteinExistence type="predicted"/>
<reference evidence="1" key="1">
    <citation type="submission" date="2013-08" db="EMBL/GenBank/DDBJ databases">
        <authorList>
            <person name="Mendez C."/>
            <person name="Richter M."/>
            <person name="Ferrer M."/>
            <person name="Sanchez J."/>
        </authorList>
    </citation>
    <scope>NUCLEOTIDE SEQUENCE</scope>
</reference>
<dbReference type="Gene3D" id="3.40.50.2000">
    <property type="entry name" value="Glycogen Phosphorylase B"/>
    <property type="match status" value="1"/>
</dbReference>
<dbReference type="AlphaFoldDB" id="T0Y400"/>
<dbReference type="EMBL" id="AUZZ01011335">
    <property type="protein sequence ID" value="EQD26612.1"/>
    <property type="molecule type" value="Genomic_DNA"/>
</dbReference>
<comment type="caution">
    <text evidence="1">The sequence shown here is derived from an EMBL/GenBank/DDBJ whole genome shotgun (WGS) entry which is preliminary data.</text>
</comment>
<dbReference type="GO" id="GO:0016740">
    <property type="term" value="F:transferase activity"/>
    <property type="evidence" value="ECO:0007669"/>
    <property type="project" value="UniProtKB-KW"/>
</dbReference>
<organism evidence="1">
    <name type="scientific">mine drainage metagenome</name>
    <dbReference type="NCBI Taxonomy" id="410659"/>
    <lineage>
        <taxon>unclassified sequences</taxon>
        <taxon>metagenomes</taxon>
        <taxon>ecological metagenomes</taxon>
    </lineage>
</organism>